<dbReference type="KEGG" id="dalk:DSCA_42950"/>
<reference evidence="1 2" key="1">
    <citation type="submission" date="2019-11" db="EMBL/GenBank/DDBJ databases">
        <title>Comparative genomics of hydrocarbon-degrading Desulfosarcina strains.</title>
        <authorList>
            <person name="Watanabe M."/>
            <person name="Kojima H."/>
            <person name="Fukui M."/>
        </authorList>
    </citation>
    <scope>NUCLEOTIDE SEQUENCE [LARGE SCALE GENOMIC DNA]</scope>
    <source>
        <strain evidence="1 2">PL12</strain>
    </source>
</reference>
<proteinExistence type="predicted"/>
<accession>A0A5K7YPT2</accession>
<keyword evidence="2" id="KW-1185">Reference proteome</keyword>
<evidence type="ECO:0000313" key="1">
    <source>
        <dbReference type="EMBL" id="BBO70365.1"/>
    </source>
</evidence>
<name>A0A5K7YPT2_9BACT</name>
<organism evidence="1 2">
    <name type="scientific">Desulfosarcina alkanivorans</name>
    <dbReference type="NCBI Taxonomy" id="571177"/>
    <lineage>
        <taxon>Bacteria</taxon>
        <taxon>Pseudomonadati</taxon>
        <taxon>Thermodesulfobacteriota</taxon>
        <taxon>Desulfobacteria</taxon>
        <taxon>Desulfobacterales</taxon>
        <taxon>Desulfosarcinaceae</taxon>
        <taxon>Desulfosarcina</taxon>
    </lineage>
</organism>
<dbReference type="AlphaFoldDB" id="A0A5K7YPT2"/>
<dbReference type="Proteomes" id="UP000427906">
    <property type="component" value="Chromosome"/>
</dbReference>
<evidence type="ECO:0000313" key="2">
    <source>
        <dbReference type="Proteomes" id="UP000427906"/>
    </source>
</evidence>
<sequence>MFFPIWDSGIIHTSHWFSKLVAGNCRDSGSLFNVDPGRRCGKAMRTVWGHGSNLTTERAPFRAVKFHD</sequence>
<dbReference type="EMBL" id="AP021874">
    <property type="protein sequence ID" value="BBO70365.1"/>
    <property type="molecule type" value="Genomic_DNA"/>
</dbReference>
<gene>
    <name evidence="1" type="ORF">DSCA_42950</name>
</gene>
<protein>
    <submittedName>
        <fullName evidence="1">Uncharacterized protein</fullName>
    </submittedName>
</protein>